<dbReference type="STRING" id="1349767.GJA_3991"/>
<proteinExistence type="predicted"/>
<dbReference type="GO" id="GO:0016829">
    <property type="term" value="F:lyase activity"/>
    <property type="evidence" value="ECO:0007669"/>
    <property type="project" value="UniProtKB-KW"/>
</dbReference>
<evidence type="ECO:0000256" key="5">
    <source>
        <dbReference type="SAM" id="SignalP"/>
    </source>
</evidence>
<evidence type="ECO:0000256" key="2">
    <source>
        <dbReference type="ARBA" id="ARBA00022729"/>
    </source>
</evidence>
<protein>
    <submittedName>
        <fullName evidence="8">Heparinase II/III-like family protein</fullName>
    </submittedName>
</protein>
<dbReference type="EMBL" id="HG322949">
    <property type="protein sequence ID" value="CDG84602.1"/>
    <property type="molecule type" value="Genomic_DNA"/>
</dbReference>
<keyword evidence="3" id="KW-0574">Periplasm</keyword>
<reference evidence="8 9" key="1">
    <citation type="journal article" date="2015" name="Genome Announc.">
        <title>Genome Sequence of Mushroom Soft-Rot Pathogen Janthinobacterium agaricidamnosum.</title>
        <authorList>
            <person name="Graupner K."/>
            <person name="Lackner G."/>
            <person name="Hertweck C."/>
        </authorList>
    </citation>
    <scope>NUCLEOTIDE SEQUENCE [LARGE SCALE GENOMIC DNA]</scope>
    <source>
        <strain evidence="9">NBRC 102515 / DSM 9628</strain>
    </source>
</reference>
<evidence type="ECO:0000313" key="9">
    <source>
        <dbReference type="Proteomes" id="UP000027604"/>
    </source>
</evidence>
<feature type="signal peptide" evidence="5">
    <location>
        <begin position="1"/>
        <end position="25"/>
    </location>
</feature>
<dbReference type="PANTHER" id="PTHR39210:SF1">
    <property type="entry name" value="HEPARIN-SULFATE LYASE"/>
    <property type="match status" value="1"/>
</dbReference>
<accession>W0VBF6</accession>
<dbReference type="GO" id="GO:0042597">
    <property type="term" value="C:periplasmic space"/>
    <property type="evidence" value="ECO:0007669"/>
    <property type="project" value="UniProtKB-SubCell"/>
</dbReference>
<dbReference type="eggNOG" id="COG5652">
    <property type="taxonomic scope" value="Bacteria"/>
</dbReference>
<name>W0VBF6_9BURK</name>
<sequence>MKPHPLFSTCGLALLLTAASAPSHADWADATDILMVKPVPTLFAVQPQNPPAFAWARYPVAPPVPSYTLEIQQEGKVVGSYVTTRNFFLPTKAMAPGRYTWRVRPSTKADWSTPRGFTIDASSIVFEVPDSDTIKANVLAHGRPRQLPKNFQPYSAWNAQKRKDRGPALTTLSNEIKGGMVTVPSISDALWPMNVALSGADASRRFTDVANKTSASLRQLEASSFLFRLTKDNAYLAEAIRRGDELSALNPNGASGYANQDQASRNIGMALLKACDYLWNDLDAPRRARWMAMVNTRAGAVYADLAGDGGRMDQYPFDSHGADAYGYMALFSALAIGDLPAAQQWFTFSVRPYMNSIFFWSGPEGGHASGTPYATYTAAYILQLWGPLKEVTGVNLYDKPWSLGFARMLMHFLPPGAPGFVFGDAHETPLDKPLLKAFSSRFRTPEAAWYNRNIIGDEDPLNLLLAEYPLPATTVAALKPPPDAGLYPSTGVVAMHSSMADRGRSSIYFKSSPYGSYNHSHGDQNSLVIDSGGYRLLTESGYQDYYYSPLVTSWYRQTKAHNAVTFDGGVGQLIVGQENLIRNGKITAFSTTPALDFTEGDASAAYGPVLKSAIRRVWYVRGSNAVLVQDVLDAPAPHAYEWNMHAIAPIVANGTNKARIVNNTSSLCLTSLSENDTFKKVAGPSRPGVSEDHAAFVKTLATSKAEFLVLLDIGCKGVPVKVSDTRVGRQVLVGDQPINLP</sequence>
<dbReference type="Gene3D" id="2.70.98.70">
    <property type="match status" value="1"/>
</dbReference>
<dbReference type="AlphaFoldDB" id="W0VBF6"/>
<feature type="chain" id="PRO_5004797797" evidence="5">
    <location>
        <begin position="26"/>
        <end position="741"/>
    </location>
</feature>
<dbReference type="HOGENOM" id="CLU_362017_0_0_4"/>
<dbReference type="PANTHER" id="PTHR39210">
    <property type="entry name" value="HEPARIN-SULFATE LYASE"/>
    <property type="match status" value="1"/>
</dbReference>
<organism evidence="8 9">
    <name type="scientific">Janthinobacterium agaricidamnosum NBRC 102515 = DSM 9628</name>
    <dbReference type="NCBI Taxonomy" id="1349767"/>
    <lineage>
        <taxon>Bacteria</taxon>
        <taxon>Pseudomonadati</taxon>
        <taxon>Pseudomonadota</taxon>
        <taxon>Betaproteobacteria</taxon>
        <taxon>Burkholderiales</taxon>
        <taxon>Oxalobacteraceae</taxon>
        <taxon>Janthinobacterium</taxon>
    </lineage>
</organism>
<evidence type="ECO:0000256" key="3">
    <source>
        <dbReference type="ARBA" id="ARBA00022764"/>
    </source>
</evidence>
<dbReference type="Proteomes" id="UP000027604">
    <property type="component" value="Chromosome I"/>
</dbReference>
<dbReference type="OrthoDB" id="9772435at2"/>
<evidence type="ECO:0000256" key="1">
    <source>
        <dbReference type="ARBA" id="ARBA00004418"/>
    </source>
</evidence>
<keyword evidence="2 5" id="KW-0732">Signal</keyword>
<gene>
    <name evidence="8" type="ORF">GJA_3991</name>
</gene>
<dbReference type="KEGG" id="jag:GJA_3991"/>
<dbReference type="Gene3D" id="2.60.40.10">
    <property type="entry name" value="Immunoglobulins"/>
    <property type="match status" value="1"/>
</dbReference>
<dbReference type="Pfam" id="PF16332">
    <property type="entry name" value="DUF4962"/>
    <property type="match status" value="1"/>
</dbReference>
<keyword evidence="4" id="KW-0456">Lyase</keyword>
<dbReference type="RefSeq" id="WP_051781100.1">
    <property type="nucleotide sequence ID" value="NZ_BCTH01000014.1"/>
</dbReference>
<feature type="domain" description="Heparinase II N-terminal" evidence="7">
    <location>
        <begin position="74"/>
        <end position="455"/>
    </location>
</feature>
<keyword evidence="9" id="KW-1185">Reference proteome</keyword>
<evidence type="ECO:0000313" key="8">
    <source>
        <dbReference type="EMBL" id="CDG84602.1"/>
    </source>
</evidence>
<dbReference type="InterPro" id="IPR032518">
    <property type="entry name" value="HepII_N"/>
</dbReference>
<dbReference type="PATRIC" id="fig|1349767.4.peg.573"/>
<dbReference type="InterPro" id="IPR008929">
    <property type="entry name" value="Chondroitin_lyas"/>
</dbReference>
<dbReference type="InterPro" id="IPR013783">
    <property type="entry name" value="Ig-like_fold"/>
</dbReference>
<evidence type="ECO:0000259" key="6">
    <source>
        <dbReference type="Pfam" id="PF07940"/>
    </source>
</evidence>
<comment type="subcellular location">
    <subcellularLocation>
        <location evidence="1">Periplasm</location>
    </subcellularLocation>
</comment>
<evidence type="ECO:0000259" key="7">
    <source>
        <dbReference type="Pfam" id="PF16332"/>
    </source>
</evidence>
<dbReference type="Pfam" id="PF07940">
    <property type="entry name" value="Hepar_II_III_C"/>
    <property type="match status" value="1"/>
</dbReference>
<dbReference type="InterPro" id="IPR012480">
    <property type="entry name" value="Hepar_II_III_C"/>
</dbReference>
<feature type="domain" description="Heparinase II/III-like C-terminal" evidence="6">
    <location>
        <begin position="480"/>
        <end position="664"/>
    </location>
</feature>
<evidence type="ECO:0000256" key="4">
    <source>
        <dbReference type="ARBA" id="ARBA00023239"/>
    </source>
</evidence>
<dbReference type="Gene3D" id="1.50.10.100">
    <property type="entry name" value="Chondroitin AC/alginate lyase"/>
    <property type="match status" value="1"/>
</dbReference>